<proteinExistence type="inferred from homology"/>
<protein>
    <recommendedName>
        <fullName evidence="2">UPF0102 protein LY01_00205</fullName>
    </recommendedName>
</protein>
<gene>
    <name evidence="3" type="ORF">LY01_00205</name>
</gene>
<dbReference type="RefSeq" id="WP_104513953.1">
    <property type="nucleotide sequence ID" value="NZ_MQVW01000022.1"/>
</dbReference>
<organism evidence="3 4">
    <name type="scientific">Nonlabens xylanidelens</name>
    <dbReference type="NCBI Taxonomy" id="191564"/>
    <lineage>
        <taxon>Bacteria</taxon>
        <taxon>Pseudomonadati</taxon>
        <taxon>Bacteroidota</taxon>
        <taxon>Flavobacteriia</taxon>
        <taxon>Flavobacteriales</taxon>
        <taxon>Flavobacteriaceae</taxon>
        <taxon>Nonlabens</taxon>
    </lineage>
</organism>
<dbReference type="SUPFAM" id="SSF52980">
    <property type="entry name" value="Restriction endonuclease-like"/>
    <property type="match status" value="1"/>
</dbReference>
<accession>A0A2S6IQE5</accession>
<comment type="caution">
    <text evidence="3">The sequence shown here is derived from an EMBL/GenBank/DDBJ whole genome shotgun (WGS) entry which is preliminary data.</text>
</comment>
<dbReference type="HAMAP" id="MF_00048">
    <property type="entry name" value="UPF0102"/>
    <property type="match status" value="1"/>
</dbReference>
<dbReference type="PANTHER" id="PTHR34039:SF1">
    <property type="entry name" value="UPF0102 PROTEIN YRAN"/>
    <property type="match status" value="1"/>
</dbReference>
<reference evidence="3 4" key="1">
    <citation type="submission" date="2018-02" db="EMBL/GenBank/DDBJ databases">
        <title>Genomic Encyclopedia of Archaeal and Bacterial Type Strains, Phase II (KMG-II): from individual species to whole genera.</title>
        <authorList>
            <person name="Goeker M."/>
        </authorList>
    </citation>
    <scope>NUCLEOTIDE SEQUENCE [LARGE SCALE GENOMIC DNA]</scope>
    <source>
        <strain evidence="3 4">DSM 16809</strain>
    </source>
</reference>
<dbReference type="NCBIfam" id="NF009150">
    <property type="entry name" value="PRK12497.1-3"/>
    <property type="match status" value="1"/>
</dbReference>
<evidence type="ECO:0000256" key="1">
    <source>
        <dbReference type="ARBA" id="ARBA00006738"/>
    </source>
</evidence>
<keyword evidence="3" id="KW-0540">Nuclease</keyword>
<dbReference type="AlphaFoldDB" id="A0A2S6IQE5"/>
<dbReference type="PANTHER" id="PTHR34039">
    <property type="entry name" value="UPF0102 PROTEIN YRAN"/>
    <property type="match status" value="1"/>
</dbReference>
<dbReference type="InterPro" id="IPR003509">
    <property type="entry name" value="UPF0102_YraN-like"/>
</dbReference>
<dbReference type="Gene3D" id="3.40.1350.10">
    <property type="match status" value="1"/>
</dbReference>
<dbReference type="EMBL" id="PTJE01000001">
    <property type="protein sequence ID" value="PPK96385.1"/>
    <property type="molecule type" value="Genomic_DNA"/>
</dbReference>
<keyword evidence="3" id="KW-0378">Hydrolase</keyword>
<dbReference type="Proteomes" id="UP000239002">
    <property type="component" value="Unassembled WGS sequence"/>
</dbReference>
<dbReference type="CDD" id="cd20736">
    <property type="entry name" value="PoNe_Nuclease"/>
    <property type="match status" value="1"/>
</dbReference>
<dbReference type="Pfam" id="PF02021">
    <property type="entry name" value="UPF0102"/>
    <property type="match status" value="1"/>
</dbReference>
<comment type="similarity">
    <text evidence="1 2">Belongs to the UPF0102 family.</text>
</comment>
<dbReference type="NCBIfam" id="NF009154">
    <property type="entry name" value="PRK12497.3-3"/>
    <property type="match status" value="1"/>
</dbReference>
<dbReference type="OrthoDB" id="9802516at2"/>
<keyword evidence="3" id="KW-0255">Endonuclease</keyword>
<dbReference type="GO" id="GO:0004519">
    <property type="term" value="F:endonuclease activity"/>
    <property type="evidence" value="ECO:0007669"/>
    <property type="project" value="UniProtKB-KW"/>
</dbReference>
<dbReference type="InterPro" id="IPR011335">
    <property type="entry name" value="Restrct_endonuc-II-like"/>
</dbReference>
<dbReference type="InterPro" id="IPR011856">
    <property type="entry name" value="tRNA_endonuc-like_dom_sf"/>
</dbReference>
<sequence length="120" mass="13665">MAEHNELGNEGEELAATHLIKNGYDILVRNYTYLKGEIDIIARKKDVIVVVEVKTRSTPDFGDPQDFLKPGQIQRLVATANHFVENLVDEDVEVRFDIVAIIKNKAGTKLEHIEDAFYHF</sequence>
<name>A0A2S6IQE5_9FLAO</name>
<dbReference type="GO" id="GO:0003676">
    <property type="term" value="F:nucleic acid binding"/>
    <property type="evidence" value="ECO:0007669"/>
    <property type="project" value="InterPro"/>
</dbReference>
<keyword evidence="4" id="KW-1185">Reference proteome</keyword>
<evidence type="ECO:0000313" key="3">
    <source>
        <dbReference type="EMBL" id="PPK96385.1"/>
    </source>
</evidence>
<evidence type="ECO:0000313" key="4">
    <source>
        <dbReference type="Proteomes" id="UP000239002"/>
    </source>
</evidence>
<evidence type="ECO:0000256" key="2">
    <source>
        <dbReference type="HAMAP-Rule" id="MF_00048"/>
    </source>
</evidence>